<evidence type="ECO:0000313" key="3">
    <source>
        <dbReference type="EMBL" id="RVT91546.1"/>
    </source>
</evidence>
<keyword evidence="4" id="KW-1185">Reference proteome</keyword>
<reference evidence="3 4" key="1">
    <citation type="submission" date="2019-01" db="EMBL/GenBank/DDBJ databases">
        <authorList>
            <person name="Chen W.-M."/>
        </authorList>
    </citation>
    <scope>NUCLEOTIDE SEQUENCE [LARGE SCALE GENOMIC DNA]</scope>
    <source>
        <strain evidence="3 4">CCP-6</strain>
    </source>
</reference>
<keyword evidence="2" id="KW-0732">Signal</keyword>
<dbReference type="Proteomes" id="UP000282957">
    <property type="component" value="Unassembled WGS sequence"/>
</dbReference>
<accession>A0A437M1T5</accession>
<dbReference type="RefSeq" id="WP_127789649.1">
    <property type="nucleotide sequence ID" value="NZ_SACL01000010.1"/>
</dbReference>
<evidence type="ECO:0000256" key="2">
    <source>
        <dbReference type="SAM" id="SignalP"/>
    </source>
</evidence>
<dbReference type="AlphaFoldDB" id="A0A437M1T5"/>
<evidence type="ECO:0000256" key="1">
    <source>
        <dbReference type="SAM" id="MobiDB-lite"/>
    </source>
</evidence>
<proteinExistence type="predicted"/>
<organism evidence="3 4">
    <name type="scientific">Rhodovarius crocodyli</name>
    <dbReference type="NCBI Taxonomy" id="1979269"/>
    <lineage>
        <taxon>Bacteria</taxon>
        <taxon>Pseudomonadati</taxon>
        <taxon>Pseudomonadota</taxon>
        <taxon>Alphaproteobacteria</taxon>
        <taxon>Acetobacterales</taxon>
        <taxon>Roseomonadaceae</taxon>
        <taxon>Rhodovarius</taxon>
    </lineage>
</organism>
<feature type="chain" id="PRO_5019369746" evidence="2">
    <location>
        <begin position="19"/>
        <end position="87"/>
    </location>
</feature>
<sequence>MRITALALIVATPLGAFAQSMTMPAAEPQPLSPFQQVIQMQLNSRMTEPPPPPVPGYEAEAMRQLPPLRDMNASTRSPSMRGSGSGR</sequence>
<feature type="signal peptide" evidence="2">
    <location>
        <begin position="1"/>
        <end position="18"/>
    </location>
</feature>
<comment type="caution">
    <text evidence="3">The sequence shown here is derived from an EMBL/GenBank/DDBJ whole genome shotgun (WGS) entry which is preliminary data.</text>
</comment>
<feature type="compositionally biased region" description="Low complexity" evidence="1">
    <location>
        <begin position="74"/>
        <end position="87"/>
    </location>
</feature>
<protein>
    <submittedName>
        <fullName evidence="3">Uncharacterized protein</fullName>
    </submittedName>
</protein>
<gene>
    <name evidence="3" type="ORF">EOD42_21485</name>
</gene>
<feature type="region of interest" description="Disordered" evidence="1">
    <location>
        <begin position="68"/>
        <end position="87"/>
    </location>
</feature>
<evidence type="ECO:0000313" key="4">
    <source>
        <dbReference type="Proteomes" id="UP000282957"/>
    </source>
</evidence>
<dbReference type="EMBL" id="SACL01000010">
    <property type="protein sequence ID" value="RVT91546.1"/>
    <property type="molecule type" value="Genomic_DNA"/>
</dbReference>
<name>A0A437M1T5_9PROT</name>